<keyword evidence="2" id="KW-0418">Kinase</keyword>
<dbReference type="Gene3D" id="1.10.510.10">
    <property type="entry name" value="Transferase(Phosphotransferase) domain 1"/>
    <property type="match status" value="1"/>
</dbReference>
<dbReference type="SUPFAM" id="SSF56112">
    <property type="entry name" value="Protein kinase-like (PK-like)"/>
    <property type="match status" value="1"/>
</dbReference>
<organism evidence="2 3">
    <name type="scientific">Mycena albidolilacea</name>
    <dbReference type="NCBI Taxonomy" id="1033008"/>
    <lineage>
        <taxon>Eukaryota</taxon>
        <taxon>Fungi</taxon>
        <taxon>Dikarya</taxon>
        <taxon>Basidiomycota</taxon>
        <taxon>Agaricomycotina</taxon>
        <taxon>Agaricomycetes</taxon>
        <taxon>Agaricomycetidae</taxon>
        <taxon>Agaricales</taxon>
        <taxon>Marasmiineae</taxon>
        <taxon>Mycenaceae</taxon>
        <taxon>Mycena</taxon>
    </lineage>
</organism>
<accession>A0AAD6Z3C5</accession>
<reference evidence="2" key="1">
    <citation type="submission" date="2023-03" db="EMBL/GenBank/DDBJ databases">
        <title>Massive genome expansion in bonnet fungi (Mycena s.s.) driven by repeated elements and novel gene families across ecological guilds.</title>
        <authorList>
            <consortium name="Lawrence Berkeley National Laboratory"/>
            <person name="Harder C.B."/>
            <person name="Miyauchi S."/>
            <person name="Viragh M."/>
            <person name="Kuo A."/>
            <person name="Thoen E."/>
            <person name="Andreopoulos B."/>
            <person name="Lu D."/>
            <person name="Skrede I."/>
            <person name="Drula E."/>
            <person name="Henrissat B."/>
            <person name="Morin E."/>
            <person name="Kohler A."/>
            <person name="Barry K."/>
            <person name="LaButti K."/>
            <person name="Morin E."/>
            <person name="Salamov A."/>
            <person name="Lipzen A."/>
            <person name="Mereny Z."/>
            <person name="Hegedus B."/>
            <person name="Baldrian P."/>
            <person name="Stursova M."/>
            <person name="Weitz H."/>
            <person name="Taylor A."/>
            <person name="Grigoriev I.V."/>
            <person name="Nagy L.G."/>
            <person name="Martin F."/>
            <person name="Kauserud H."/>
        </authorList>
    </citation>
    <scope>NUCLEOTIDE SEQUENCE</scope>
    <source>
        <strain evidence="2">CBHHK002</strain>
    </source>
</reference>
<dbReference type="AlphaFoldDB" id="A0AAD6Z3C5"/>
<comment type="caution">
    <text evidence="2">The sequence shown here is derived from an EMBL/GenBank/DDBJ whole genome shotgun (WGS) entry which is preliminary data.</text>
</comment>
<evidence type="ECO:0000313" key="2">
    <source>
        <dbReference type="EMBL" id="KAJ7305451.1"/>
    </source>
</evidence>
<proteinExistence type="predicted"/>
<sequence>REVEIWRDLKHQNILPFIGVCEDLAPLPVLISPFCKFGHISNYLKKNPGVHKKELVLLGVGSGLQFLHDNQVVHGDLKVASGIPLCPTAYIDIACTWQNVLVNKRGVPCICDFGISKILSCRSYVLNLKCRNGTVYGAGAVFRRQWAWN</sequence>
<evidence type="ECO:0000259" key="1">
    <source>
        <dbReference type="PROSITE" id="PS50011"/>
    </source>
</evidence>
<dbReference type="PROSITE" id="PS50011">
    <property type="entry name" value="PROTEIN_KINASE_DOM"/>
    <property type="match status" value="1"/>
</dbReference>
<keyword evidence="3" id="KW-1185">Reference proteome</keyword>
<gene>
    <name evidence="2" type="ORF">DFH08DRAFT_721208</name>
</gene>
<dbReference type="EMBL" id="JARIHO010000097">
    <property type="protein sequence ID" value="KAJ7305451.1"/>
    <property type="molecule type" value="Genomic_DNA"/>
</dbReference>
<evidence type="ECO:0000313" key="3">
    <source>
        <dbReference type="Proteomes" id="UP001218218"/>
    </source>
</evidence>
<keyword evidence="2" id="KW-0808">Transferase</keyword>
<dbReference type="GO" id="GO:0004674">
    <property type="term" value="F:protein serine/threonine kinase activity"/>
    <property type="evidence" value="ECO:0007669"/>
    <property type="project" value="TreeGrafter"/>
</dbReference>
<name>A0AAD6Z3C5_9AGAR</name>
<protein>
    <submittedName>
        <fullName evidence="2">Kinase-like domain-containing protein</fullName>
    </submittedName>
</protein>
<dbReference type="CDD" id="cd00180">
    <property type="entry name" value="PKc"/>
    <property type="match status" value="1"/>
</dbReference>
<dbReference type="Proteomes" id="UP001218218">
    <property type="component" value="Unassembled WGS sequence"/>
</dbReference>
<feature type="domain" description="Protein kinase" evidence="1">
    <location>
        <begin position="1"/>
        <end position="149"/>
    </location>
</feature>
<dbReference type="InterPro" id="IPR011009">
    <property type="entry name" value="Kinase-like_dom_sf"/>
</dbReference>
<dbReference type="InterPro" id="IPR051681">
    <property type="entry name" value="Ser/Thr_Kinases-Pseudokinases"/>
</dbReference>
<dbReference type="InterPro" id="IPR000719">
    <property type="entry name" value="Prot_kinase_dom"/>
</dbReference>
<dbReference type="GO" id="GO:0005524">
    <property type="term" value="F:ATP binding"/>
    <property type="evidence" value="ECO:0007669"/>
    <property type="project" value="InterPro"/>
</dbReference>
<dbReference type="InterPro" id="IPR001245">
    <property type="entry name" value="Ser-Thr/Tyr_kinase_cat_dom"/>
</dbReference>
<dbReference type="Pfam" id="PF07714">
    <property type="entry name" value="PK_Tyr_Ser-Thr"/>
    <property type="match status" value="1"/>
</dbReference>
<dbReference type="PANTHER" id="PTHR44329">
    <property type="entry name" value="SERINE/THREONINE-PROTEIN KINASE TNNI3K-RELATED"/>
    <property type="match status" value="1"/>
</dbReference>
<feature type="non-terminal residue" evidence="2">
    <location>
        <position position="1"/>
    </location>
</feature>